<evidence type="ECO:0000313" key="12">
    <source>
        <dbReference type="Proteomes" id="UP000268162"/>
    </source>
</evidence>
<proteinExistence type="predicted"/>
<keyword evidence="6" id="KW-0805">Transcription regulation</keyword>
<dbReference type="InterPro" id="IPR051236">
    <property type="entry name" value="HAT_RTT109-like"/>
</dbReference>
<dbReference type="InterPro" id="IPR016849">
    <property type="entry name" value="Rtt109"/>
</dbReference>
<dbReference type="Proteomes" id="UP000268162">
    <property type="component" value="Unassembled WGS sequence"/>
</dbReference>
<evidence type="ECO:0000256" key="4">
    <source>
        <dbReference type="ARBA" id="ARBA00022763"/>
    </source>
</evidence>
<keyword evidence="3 11" id="KW-0808">Transferase</keyword>
<dbReference type="STRING" id="215637.A0A4P9ZW81"/>
<feature type="region of interest" description="Disordered" evidence="10">
    <location>
        <begin position="114"/>
        <end position="134"/>
    </location>
</feature>
<dbReference type="GO" id="GO:0005634">
    <property type="term" value="C:nucleus"/>
    <property type="evidence" value="ECO:0007669"/>
    <property type="project" value="UniProtKB-SubCell"/>
</dbReference>
<sequence>MDPFLIQLRLHLSGFHTPEKPLYIQAIRTKASSCPPLYDAVPPTTESTTPPANARPPTEFVSKRLLLVSQRTRATEPASAVLVAGLMAYEYRQPRVRGRPAVVYIEKVDSSGFGPSTATTTTTTTDSSSTPARPRSPAAALVRAYLQACLATYGTSYPVEFHVCARPQPEYLFAKSQRNPSKRILDDRQLIRWWYRQLDSTLAAARPTNPAATTTTTISSDQQVRAHWLVPGVDAREAPGILASSTAPTTTITTGTTTTTTATATATASDHPSPRSAGPGLPWTYGYPYTPDRRAREVIPQFPDDPQTRLLAKAGAARWTVHEFEELLSISEECGAGHRTGFFVYGFYGYRGGSAVDATVCSVDAA</sequence>
<dbReference type="EMBL" id="ML002478">
    <property type="protein sequence ID" value="RKP37558.1"/>
    <property type="molecule type" value="Genomic_DNA"/>
</dbReference>
<keyword evidence="4" id="KW-0227">DNA damage</keyword>
<dbReference type="GO" id="GO:0006355">
    <property type="term" value="P:regulation of DNA-templated transcription"/>
    <property type="evidence" value="ECO:0007669"/>
    <property type="project" value="InterPro"/>
</dbReference>
<reference evidence="12" key="1">
    <citation type="journal article" date="2018" name="Nat. Microbiol.">
        <title>Leveraging single-cell genomics to expand the fungal tree of life.</title>
        <authorList>
            <person name="Ahrendt S.R."/>
            <person name="Quandt C.A."/>
            <person name="Ciobanu D."/>
            <person name="Clum A."/>
            <person name="Salamov A."/>
            <person name="Andreopoulos B."/>
            <person name="Cheng J.F."/>
            <person name="Woyke T."/>
            <person name="Pelin A."/>
            <person name="Henrissat B."/>
            <person name="Reynolds N.K."/>
            <person name="Benny G.L."/>
            <person name="Smith M.E."/>
            <person name="James T.Y."/>
            <person name="Grigoriev I.V."/>
        </authorList>
    </citation>
    <scope>NUCLEOTIDE SEQUENCE [LARGE SCALE GENOMIC DNA]</scope>
    <source>
        <strain evidence="12">RSA 468</strain>
    </source>
</reference>
<evidence type="ECO:0000256" key="3">
    <source>
        <dbReference type="ARBA" id="ARBA00022679"/>
    </source>
</evidence>
<dbReference type="GO" id="GO:0006974">
    <property type="term" value="P:DNA damage response"/>
    <property type="evidence" value="ECO:0007669"/>
    <property type="project" value="UniProtKB-KW"/>
</dbReference>
<evidence type="ECO:0000256" key="1">
    <source>
        <dbReference type="ARBA" id="ARBA00004123"/>
    </source>
</evidence>
<dbReference type="PROSITE" id="PS51728">
    <property type="entry name" value="RTT109_HAT"/>
    <property type="match status" value="1"/>
</dbReference>
<dbReference type="EC" id="2.3.1.48" evidence="2"/>
<dbReference type="InterPro" id="IPR013178">
    <property type="entry name" value="Histone_AcTrfase_Rtt109/CBP"/>
</dbReference>
<evidence type="ECO:0000256" key="8">
    <source>
        <dbReference type="ARBA" id="ARBA00023242"/>
    </source>
</evidence>
<dbReference type="AlphaFoldDB" id="A0A4P9ZW81"/>
<keyword evidence="5" id="KW-0007">Acetylation</keyword>
<evidence type="ECO:0000256" key="9">
    <source>
        <dbReference type="ARBA" id="ARBA00048940"/>
    </source>
</evidence>
<evidence type="ECO:0000256" key="7">
    <source>
        <dbReference type="ARBA" id="ARBA00023163"/>
    </source>
</evidence>
<name>A0A4P9ZW81_9FUNG</name>
<comment type="subcellular location">
    <subcellularLocation>
        <location evidence="1">Nucleus</location>
    </subcellularLocation>
</comment>
<keyword evidence="7" id="KW-0804">Transcription</keyword>
<dbReference type="PANTHER" id="PTHR31571">
    <property type="entry name" value="ALTERED INHERITANCE OF MITOCHONDRIA PROTEIN 6"/>
    <property type="match status" value="1"/>
</dbReference>
<evidence type="ECO:0000256" key="2">
    <source>
        <dbReference type="ARBA" id="ARBA00013184"/>
    </source>
</evidence>
<gene>
    <name evidence="11" type="ORF">BJ085DRAFT_31877</name>
</gene>
<dbReference type="Pfam" id="PF08214">
    <property type="entry name" value="HAT_KAT11"/>
    <property type="match status" value="1"/>
</dbReference>
<dbReference type="SMART" id="SM01250">
    <property type="entry name" value="KAT11"/>
    <property type="match status" value="1"/>
</dbReference>
<evidence type="ECO:0000313" key="11">
    <source>
        <dbReference type="EMBL" id="RKP37558.1"/>
    </source>
</evidence>
<dbReference type="PANTHER" id="PTHR31571:SF2">
    <property type="entry name" value="HISTONE ACETYLTRANSFERASE RTT109"/>
    <property type="match status" value="1"/>
</dbReference>
<feature type="region of interest" description="Disordered" evidence="10">
    <location>
        <begin position="263"/>
        <end position="282"/>
    </location>
</feature>
<protein>
    <recommendedName>
        <fullName evidence="2">histone acetyltransferase</fullName>
        <ecNumber evidence="2">2.3.1.48</ecNumber>
    </recommendedName>
</protein>
<evidence type="ECO:0000256" key="10">
    <source>
        <dbReference type="SAM" id="MobiDB-lite"/>
    </source>
</evidence>
<dbReference type="GO" id="GO:0032931">
    <property type="term" value="F:histone H3K56 acetyltransferase activity"/>
    <property type="evidence" value="ECO:0007669"/>
    <property type="project" value="TreeGrafter"/>
</dbReference>
<feature type="compositionally biased region" description="Low complexity" evidence="10">
    <location>
        <begin position="115"/>
        <end position="134"/>
    </location>
</feature>
<evidence type="ECO:0000256" key="5">
    <source>
        <dbReference type="ARBA" id="ARBA00022990"/>
    </source>
</evidence>
<keyword evidence="12" id="KW-1185">Reference proteome</keyword>
<organism evidence="11 12">
    <name type="scientific">Dimargaris cristalligena</name>
    <dbReference type="NCBI Taxonomy" id="215637"/>
    <lineage>
        <taxon>Eukaryota</taxon>
        <taxon>Fungi</taxon>
        <taxon>Fungi incertae sedis</taxon>
        <taxon>Zoopagomycota</taxon>
        <taxon>Kickxellomycotina</taxon>
        <taxon>Dimargaritomycetes</taxon>
        <taxon>Dimargaritales</taxon>
        <taxon>Dimargaritaceae</taxon>
        <taxon>Dimargaris</taxon>
    </lineage>
</organism>
<evidence type="ECO:0000256" key="6">
    <source>
        <dbReference type="ARBA" id="ARBA00023015"/>
    </source>
</evidence>
<accession>A0A4P9ZW81</accession>
<comment type="catalytic activity">
    <reaction evidence="9">
        <text>L-lysyl-[histone] + acetyl-CoA = N(6)-acetyl-L-lysyl-[histone] + CoA + H(+)</text>
        <dbReference type="Rhea" id="RHEA:21992"/>
        <dbReference type="Rhea" id="RHEA-COMP:9845"/>
        <dbReference type="Rhea" id="RHEA-COMP:11338"/>
        <dbReference type="ChEBI" id="CHEBI:15378"/>
        <dbReference type="ChEBI" id="CHEBI:29969"/>
        <dbReference type="ChEBI" id="CHEBI:57287"/>
        <dbReference type="ChEBI" id="CHEBI:57288"/>
        <dbReference type="ChEBI" id="CHEBI:61930"/>
        <dbReference type="EC" id="2.3.1.48"/>
    </reaction>
    <physiologicalReaction direction="left-to-right" evidence="9">
        <dbReference type="Rhea" id="RHEA:21993"/>
    </physiologicalReaction>
</comment>
<keyword evidence="8" id="KW-0539">Nucleus</keyword>